<sequence length="392" mass="39719">MTGSHGRIYLDHNATAPLLPEAREALLRALDLSANPSSVHREGRSARRLVEDARDAVGALAGVAAECVVFASGATEAAATCLGAEWLVGGETASVSRLAVLAGDHPATRLGGRFDPARVSVLPVGADGVVDLAALDVWLDSLGADEYGLVAVGLANGETGVVQPAAEITSRLAGRRALFVLDAAQAVGRIDCRLNSFGADALILSGHKLGAAQGVGAIVLRDESTRPVPLVRGGGQQKGRRGGTEPVALIASLGAAARVAAGAAAEIARQRSLRDDFESSLAASVPGTRVIGVDARERLPNTSFLHHPAIKSDTAQIALDLAGFAVSSGSACSSGKVSRSEALAAMAEAGLDVDPAIGALRISIGRATRQDDLDAFLSRYAALAGSGARAAA</sequence>
<evidence type="ECO:0000313" key="1">
    <source>
        <dbReference type="EMBL" id="WAJ31033.1"/>
    </source>
</evidence>
<organism evidence="1 2">
    <name type="scientific">Antarcticirhabdus aurantiaca</name>
    <dbReference type="NCBI Taxonomy" id="2606717"/>
    <lineage>
        <taxon>Bacteria</taxon>
        <taxon>Pseudomonadati</taxon>
        <taxon>Pseudomonadota</taxon>
        <taxon>Alphaproteobacteria</taxon>
        <taxon>Hyphomicrobiales</taxon>
        <taxon>Aurantimonadaceae</taxon>
        <taxon>Antarcticirhabdus</taxon>
    </lineage>
</organism>
<gene>
    <name evidence="1" type="ORF">OXU80_12850</name>
</gene>
<proteinExistence type="predicted"/>
<accession>A0ACD4NW88</accession>
<keyword evidence="1" id="KW-0808">Transferase</keyword>
<dbReference type="Proteomes" id="UP001163223">
    <property type="component" value="Chromosome"/>
</dbReference>
<keyword evidence="1" id="KW-0032">Aminotransferase</keyword>
<name>A0ACD4NW88_9HYPH</name>
<protein>
    <submittedName>
        <fullName evidence="1">Aminotransferase class V-fold PLP-dependent enzyme</fullName>
    </submittedName>
</protein>
<reference evidence="1" key="1">
    <citation type="submission" date="2022-11" db="EMBL/GenBank/DDBJ databases">
        <title>beta-Carotene-producing bacterium, Jeongeuplla avenae sp. nov., alleviates the salt stress of Arabidopsis seedlings.</title>
        <authorList>
            <person name="Jiang L."/>
            <person name="Lee J."/>
        </authorList>
    </citation>
    <scope>NUCLEOTIDE SEQUENCE</scope>
    <source>
        <strain evidence="1">DY_R2A_6</strain>
    </source>
</reference>
<dbReference type="EMBL" id="CP113520">
    <property type="protein sequence ID" value="WAJ31033.1"/>
    <property type="molecule type" value="Genomic_DNA"/>
</dbReference>
<keyword evidence="2" id="KW-1185">Reference proteome</keyword>
<evidence type="ECO:0000313" key="2">
    <source>
        <dbReference type="Proteomes" id="UP001163223"/>
    </source>
</evidence>